<dbReference type="GO" id="GO:0015192">
    <property type="term" value="F:L-phenylalanine transmembrane transporter activity"/>
    <property type="evidence" value="ECO:0007669"/>
    <property type="project" value="TreeGrafter"/>
</dbReference>
<evidence type="ECO:0000256" key="8">
    <source>
        <dbReference type="ARBA" id="ARBA00023136"/>
    </source>
</evidence>
<dbReference type="GO" id="GO:0015188">
    <property type="term" value="F:L-isoleucine transmembrane transporter activity"/>
    <property type="evidence" value="ECO:0007669"/>
    <property type="project" value="TreeGrafter"/>
</dbReference>
<organism evidence="11">
    <name type="scientific">marine sediment metagenome</name>
    <dbReference type="NCBI Taxonomy" id="412755"/>
    <lineage>
        <taxon>unclassified sequences</taxon>
        <taxon>metagenomes</taxon>
        <taxon>ecological metagenomes</taxon>
    </lineage>
</organism>
<dbReference type="AlphaFoldDB" id="X1DJZ3"/>
<evidence type="ECO:0000256" key="5">
    <source>
        <dbReference type="ARBA" id="ARBA00022692"/>
    </source>
</evidence>
<name>X1DJZ3_9ZZZZ</name>
<dbReference type="InterPro" id="IPR001851">
    <property type="entry name" value="ABC_transp_permease"/>
</dbReference>
<evidence type="ECO:0000256" key="1">
    <source>
        <dbReference type="ARBA" id="ARBA00004651"/>
    </source>
</evidence>
<keyword evidence="6" id="KW-0029">Amino-acid transport</keyword>
<keyword evidence="5 10" id="KW-0812">Transmembrane</keyword>
<feature type="transmembrane region" description="Helical" evidence="10">
    <location>
        <begin position="138"/>
        <end position="169"/>
    </location>
</feature>
<feature type="transmembrane region" description="Helical" evidence="10">
    <location>
        <begin position="278"/>
        <end position="297"/>
    </location>
</feature>
<comment type="subcellular location">
    <subcellularLocation>
        <location evidence="1">Cell membrane</location>
        <topology evidence="1">Multi-pass membrane protein</topology>
    </subcellularLocation>
</comment>
<feature type="transmembrane region" description="Helical" evidence="10">
    <location>
        <begin position="42"/>
        <end position="60"/>
    </location>
</feature>
<dbReference type="GO" id="GO:0005304">
    <property type="term" value="F:L-valine transmembrane transporter activity"/>
    <property type="evidence" value="ECO:0007669"/>
    <property type="project" value="TreeGrafter"/>
</dbReference>
<sequence length="304" mass="32861">MVLVINQVITGLMLGIMYALIASGFSLLFGVLNVVQFAHADVCFLGAFVSMAVMTFLSKIEFFPTWLVIFFTIIFAVIITGIIGTIIEKICVKPFRKSPGLIILLSTVAVGFIIREGIKIFYPSGASPKFFPLSFPQWAFSMGGVTIRFSNIMIIIIAGIIYFLLSLFINKTKIGLQIRATSQNVEAAQVLGIDLDKIFMITFFLASTIGAVAGILNGMYYNIVKFDMGLMGGIIGFSAAVMGGLGNIYGAIIGGIILGMVESFTMAFVPGGSPYKEIFAFIVVVVFLLFKPSGILGKKVIEKV</sequence>
<evidence type="ECO:0000256" key="7">
    <source>
        <dbReference type="ARBA" id="ARBA00022989"/>
    </source>
</evidence>
<dbReference type="GO" id="GO:0005886">
    <property type="term" value="C:plasma membrane"/>
    <property type="evidence" value="ECO:0007669"/>
    <property type="project" value="UniProtKB-SubCell"/>
</dbReference>
<keyword evidence="4" id="KW-0997">Cell inner membrane</keyword>
<feature type="transmembrane region" description="Helical" evidence="10">
    <location>
        <begin position="99"/>
        <end position="118"/>
    </location>
</feature>
<dbReference type="Pfam" id="PF02653">
    <property type="entry name" value="BPD_transp_2"/>
    <property type="match status" value="1"/>
</dbReference>
<dbReference type="GO" id="GO:0015808">
    <property type="term" value="P:L-alanine transport"/>
    <property type="evidence" value="ECO:0007669"/>
    <property type="project" value="TreeGrafter"/>
</dbReference>
<feature type="transmembrane region" description="Helical" evidence="10">
    <location>
        <begin position="12"/>
        <end position="35"/>
    </location>
</feature>
<feature type="transmembrane region" description="Helical" evidence="10">
    <location>
        <begin position="66"/>
        <end position="87"/>
    </location>
</feature>
<evidence type="ECO:0000256" key="3">
    <source>
        <dbReference type="ARBA" id="ARBA00022475"/>
    </source>
</evidence>
<evidence type="ECO:0000256" key="10">
    <source>
        <dbReference type="SAM" id="Phobius"/>
    </source>
</evidence>
<comment type="caution">
    <text evidence="11">The sequence shown here is derived from an EMBL/GenBank/DDBJ whole genome shotgun (WGS) entry which is preliminary data.</text>
</comment>
<keyword evidence="3" id="KW-1003">Cell membrane</keyword>
<dbReference type="GO" id="GO:0015190">
    <property type="term" value="F:L-leucine transmembrane transporter activity"/>
    <property type="evidence" value="ECO:0007669"/>
    <property type="project" value="TreeGrafter"/>
</dbReference>
<protein>
    <recommendedName>
        <fullName evidence="12">Branched-chain amino acid ABC transporter permease</fullName>
    </recommendedName>
</protein>
<keyword evidence="8 10" id="KW-0472">Membrane</keyword>
<keyword evidence="2" id="KW-0813">Transport</keyword>
<accession>X1DJZ3</accession>
<dbReference type="CDD" id="cd06582">
    <property type="entry name" value="TM_PBP1_LivH_like"/>
    <property type="match status" value="1"/>
</dbReference>
<dbReference type="InterPro" id="IPR052157">
    <property type="entry name" value="BCAA_transport_permease"/>
</dbReference>
<gene>
    <name evidence="11" type="ORF">S03H2_01613</name>
</gene>
<evidence type="ECO:0000256" key="2">
    <source>
        <dbReference type="ARBA" id="ARBA00022448"/>
    </source>
</evidence>
<evidence type="ECO:0000313" key="11">
    <source>
        <dbReference type="EMBL" id="GAH21221.1"/>
    </source>
</evidence>
<evidence type="ECO:0000256" key="4">
    <source>
        <dbReference type="ARBA" id="ARBA00022519"/>
    </source>
</evidence>
<dbReference type="GO" id="GO:0042941">
    <property type="term" value="P:D-alanine transmembrane transport"/>
    <property type="evidence" value="ECO:0007669"/>
    <property type="project" value="TreeGrafter"/>
</dbReference>
<feature type="transmembrane region" description="Helical" evidence="10">
    <location>
        <begin position="198"/>
        <end position="220"/>
    </location>
</feature>
<proteinExistence type="inferred from homology"/>
<dbReference type="PANTHER" id="PTHR11795:SF371">
    <property type="entry name" value="HIGH-AFFINITY BRANCHED-CHAIN AMINO ACID TRANSPORT SYSTEM PERMEASE PROTEIN LIVH"/>
    <property type="match status" value="1"/>
</dbReference>
<evidence type="ECO:0000256" key="6">
    <source>
        <dbReference type="ARBA" id="ARBA00022970"/>
    </source>
</evidence>
<keyword evidence="7 10" id="KW-1133">Transmembrane helix</keyword>
<evidence type="ECO:0008006" key="12">
    <source>
        <dbReference type="Google" id="ProtNLM"/>
    </source>
</evidence>
<dbReference type="EMBL" id="BARU01000485">
    <property type="protein sequence ID" value="GAH21221.1"/>
    <property type="molecule type" value="Genomic_DNA"/>
</dbReference>
<dbReference type="PANTHER" id="PTHR11795">
    <property type="entry name" value="BRANCHED-CHAIN AMINO ACID TRANSPORT SYSTEM PERMEASE PROTEIN LIVH"/>
    <property type="match status" value="1"/>
</dbReference>
<comment type="similarity">
    <text evidence="9">Belongs to the binding-protein-dependent transport system permease family. LivHM subfamily.</text>
</comment>
<dbReference type="GO" id="GO:1903806">
    <property type="term" value="P:L-isoleucine import across plasma membrane"/>
    <property type="evidence" value="ECO:0007669"/>
    <property type="project" value="TreeGrafter"/>
</dbReference>
<evidence type="ECO:0000256" key="9">
    <source>
        <dbReference type="ARBA" id="ARBA00037998"/>
    </source>
</evidence>
<reference evidence="11" key="1">
    <citation type="journal article" date="2014" name="Front. Microbiol.">
        <title>High frequency of phylogenetically diverse reductive dehalogenase-homologous genes in deep subseafloor sedimentary metagenomes.</title>
        <authorList>
            <person name="Kawai M."/>
            <person name="Futagami T."/>
            <person name="Toyoda A."/>
            <person name="Takaki Y."/>
            <person name="Nishi S."/>
            <person name="Hori S."/>
            <person name="Arai W."/>
            <person name="Tsubouchi T."/>
            <person name="Morono Y."/>
            <person name="Uchiyama I."/>
            <person name="Ito T."/>
            <person name="Fujiyama A."/>
            <person name="Inagaki F."/>
            <person name="Takami H."/>
        </authorList>
    </citation>
    <scope>NUCLEOTIDE SEQUENCE</scope>
    <source>
        <strain evidence="11">Expedition CK06-06</strain>
    </source>
</reference>